<dbReference type="EMBL" id="JBICRM010000042">
    <property type="protein sequence ID" value="MFG1709999.1"/>
    <property type="molecule type" value="Genomic_DNA"/>
</dbReference>
<dbReference type="SUPFAM" id="SSF56214">
    <property type="entry name" value="4'-phosphopantetheinyl transferase"/>
    <property type="match status" value="1"/>
</dbReference>
<evidence type="ECO:0000259" key="2">
    <source>
        <dbReference type="Pfam" id="PF01648"/>
    </source>
</evidence>
<accession>A0ABW7ARG2</accession>
<keyword evidence="5" id="KW-1185">Reference proteome</keyword>
<feature type="domain" description="4'-phosphopantetheinyl transferase N-terminal" evidence="3">
    <location>
        <begin position="47"/>
        <end position="114"/>
    </location>
</feature>
<protein>
    <submittedName>
        <fullName evidence="4">4'-phosphopantetheinyl transferase</fullName>
    </submittedName>
</protein>
<keyword evidence="1 4" id="KW-0808">Transferase</keyword>
<evidence type="ECO:0000256" key="1">
    <source>
        <dbReference type="ARBA" id="ARBA00022679"/>
    </source>
</evidence>
<comment type="caution">
    <text evidence="4">The sequence shown here is derived from an EMBL/GenBank/DDBJ whole genome shotgun (WGS) entry which is preliminary data.</text>
</comment>
<proteinExistence type="predicted"/>
<dbReference type="InterPro" id="IPR003542">
    <property type="entry name" value="Enbac_synth_compD-like"/>
</dbReference>
<dbReference type="PANTHER" id="PTHR38096:SF1">
    <property type="entry name" value="ENTEROBACTIN SYNTHASE COMPONENT D"/>
    <property type="match status" value="1"/>
</dbReference>
<organism evidence="4 5">
    <name type="scientific">Nonomuraea marmarensis</name>
    <dbReference type="NCBI Taxonomy" id="3351344"/>
    <lineage>
        <taxon>Bacteria</taxon>
        <taxon>Bacillati</taxon>
        <taxon>Actinomycetota</taxon>
        <taxon>Actinomycetes</taxon>
        <taxon>Streptosporangiales</taxon>
        <taxon>Streptosporangiaceae</taxon>
        <taxon>Nonomuraea</taxon>
    </lineage>
</organism>
<dbReference type="Pfam" id="PF17837">
    <property type="entry name" value="4PPT_N"/>
    <property type="match status" value="1"/>
</dbReference>
<reference evidence="4 5" key="1">
    <citation type="submission" date="2024-10" db="EMBL/GenBank/DDBJ databases">
        <authorList>
            <person name="Topkara A.R."/>
            <person name="Saygin H."/>
        </authorList>
    </citation>
    <scope>NUCLEOTIDE SEQUENCE [LARGE SCALE GENOMIC DNA]</scope>
    <source>
        <strain evidence="4 5">M3C6</strain>
    </source>
</reference>
<dbReference type="InterPro" id="IPR037143">
    <property type="entry name" value="4-PPantetheinyl_Trfase_dom_sf"/>
</dbReference>
<feature type="domain" description="4'-phosphopantetheinyl transferase" evidence="2">
    <location>
        <begin position="120"/>
        <end position="193"/>
    </location>
</feature>
<evidence type="ECO:0000259" key="3">
    <source>
        <dbReference type="Pfam" id="PF17837"/>
    </source>
</evidence>
<dbReference type="Proteomes" id="UP001603978">
    <property type="component" value="Unassembled WGS sequence"/>
</dbReference>
<dbReference type="PANTHER" id="PTHR38096">
    <property type="entry name" value="ENTEROBACTIN SYNTHASE COMPONENT D"/>
    <property type="match status" value="1"/>
</dbReference>
<dbReference type="InterPro" id="IPR008278">
    <property type="entry name" value="4-PPantetheinyl_Trfase_dom"/>
</dbReference>
<dbReference type="PRINTS" id="PR01399">
    <property type="entry name" value="ENTSNTHTASED"/>
</dbReference>
<evidence type="ECO:0000313" key="5">
    <source>
        <dbReference type="Proteomes" id="UP001603978"/>
    </source>
</evidence>
<dbReference type="RefSeq" id="WP_393175348.1">
    <property type="nucleotide sequence ID" value="NZ_JBICRM010000042.1"/>
</dbReference>
<gene>
    <name evidence="4" type="ORF">ACFLIM_43220</name>
</gene>
<sequence length="244" mass="26486">MSAFGYCADVDCYYGREEIEVIEEILPDTVMTFDTFTDPPGVVLFPEEAELVRRAADKRRTEFTTARHCVHRAMERLGVPPVPVLSGAHGEPAWPPGVVGSITHCAGYRAAAVSAGPGTIGIDAEPDGPLPPGVLEAISVAQEREPLRRLAAEHPGTSWDRILFSAKESVYKAWYPLARRWLDFQDAVIVLDPLHGTFDARLLVAGPRWHGQPVSGFAGRWMARRGLVLTAIAVTAPPAGRKAA</sequence>
<dbReference type="Pfam" id="PF01648">
    <property type="entry name" value="ACPS"/>
    <property type="match status" value="1"/>
</dbReference>
<name>A0ABW7ARG2_9ACTN</name>
<dbReference type="InterPro" id="IPR041354">
    <property type="entry name" value="4PPT_N"/>
</dbReference>
<evidence type="ECO:0000313" key="4">
    <source>
        <dbReference type="EMBL" id="MFG1709999.1"/>
    </source>
</evidence>
<dbReference type="GO" id="GO:0016740">
    <property type="term" value="F:transferase activity"/>
    <property type="evidence" value="ECO:0007669"/>
    <property type="project" value="UniProtKB-KW"/>
</dbReference>
<dbReference type="Gene3D" id="3.90.470.20">
    <property type="entry name" value="4'-phosphopantetheinyl transferase domain"/>
    <property type="match status" value="1"/>
</dbReference>